<reference evidence="6" key="1">
    <citation type="submission" date="2016-10" db="EMBL/GenBank/DDBJ databases">
        <authorList>
            <person name="Varghese N."/>
            <person name="Submissions S."/>
        </authorList>
    </citation>
    <scope>NUCLEOTIDE SEQUENCE [LARGE SCALE GENOMIC DNA]</scope>
    <source>
        <strain evidence="6">DSM 4771</strain>
    </source>
</reference>
<accession>A0A1G8VRF7</accession>
<dbReference type="Pfam" id="PF00892">
    <property type="entry name" value="EamA"/>
    <property type="match status" value="2"/>
</dbReference>
<name>A0A1G8VRF7_9BACI</name>
<evidence type="ECO:0000256" key="1">
    <source>
        <dbReference type="ARBA" id="ARBA00004127"/>
    </source>
</evidence>
<feature type="transmembrane region" description="Helical" evidence="3">
    <location>
        <begin position="34"/>
        <end position="57"/>
    </location>
</feature>
<feature type="transmembrane region" description="Helical" evidence="3">
    <location>
        <begin position="184"/>
        <end position="202"/>
    </location>
</feature>
<organism evidence="5 6">
    <name type="scientific">Salimicrobium halophilum</name>
    <dbReference type="NCBI Taxonomy" id="86666"/>
    <lineage>
        <taxon>Bacteria</taxon>
        <taxon>Bacillati</taxon>
        <taxon>Bacillota</taxon>
        <taxon>Bacilli</taxon>
        <taxon>Bacillales</taxon>
        <taxon>Bacillaceae</taxon>
        <taxon>Salimicrobium</taxon>
    </lineage>
</organism>
<gene>
    <name evidence="5" type="ORF">SAMN04490247_2856</name>
</gene>
<keyword evidence="3" id="KW-1133">Transmembrane helix</keyword>
<evidence type="ECO:0000256" key="2">
    <source>
        <dbReference type="ARBA" id="ARBA00007362"/>
    </source>
</evidence>
<feature type="transmembrane region" description="Helical" evidence="3">
    <location>
        <begin position="214"/>
        <end position="233"/>
    </location>
</feature>
<dbReference type="AlphaFoldDB" id="A0A1G8VRF7"/>
<evidence type="ECO:0000313" key="6">
    <source>
        <dbReference type="Proteomes" id="UP000199225"/>
    </source>
</evidence>
<dbReference type="PANTHER" id="PTHR22911">
    <property type="entry name" value="ACYL-MALONYL CONDENSING ENZYME-RELATED"/>
    <property type="match status" value="1"/>
</dbReference>
<feature type="transmembrane region" description="Helical" evidence="3">
    <location>
        <begin position="95"/>
        <end position="117"/>
    </location>
</feature>
<dbReference type="GO" id="GO:0016020">
    <property type="term" value="C:membrane"/>
    <property type="evidence" value="ECO:0007669"/>
    <property type="project" value="InterPro"/>
</dbReference>
<evidence type="ECO:0000313" key="5">
    <source>
        <dbReference type="EMBL" id="SDJ68678.1"/>
    </source>
</evidence>
<sequence>MSQKLSMLSIAFGAALWGIIGLFVTYLYDLGFSPVQVVAVRVASAAILLLLYTYITGKEELRIDWKDSRLFIGTGIISIVFFNLCLFIAMEETSIAIAVTLLYTAPAFVTIFSRILFGELFTKSKITALLTTFIGCALVVGLLPYTGFDLSMYGVLAGLGSGFFYALYSIFATYALRTYSSTTVTVYTFVFASVAILPFAGLGDLGATLALPSAWINIAGIGLFSTTLAFLFYTKGLEKIESSRASIIATVEPVVAALISFFVFGELLDAWQFLGFILVITAVILVQERPRSSFLRRKAS</sequence>
<comment type="subcellular location">
    <subcellularLocation>
        <location evidence="1">Endomembrane system</location>
        <topology evidence="1">Multi-pass membrane protein</topology>
    </subcellularLocation>
</comment>
<dbReference type="Gene3D" id="1.10.3730.20">
    <property type="match status" value="1"/>
</dbReference>
<dbReference type="RefSeq" id="WP_093194530.1">
    <property type="nucleotide sequence ID" value="NZ_FNEV01000010.1"/>
</dbReference>
<feature type="transmembrane region" description="Helical" evidence="3">
    <location>
        <begin position="270"/>
        <end position="287"/>
    </location>
</feature>
<dbReference type="PANTHER" id="PTHR22911:SF79">
    <property type="entry name" value="MOBA-LIKE NTP TRANSFERASE DOMAIN-CONTAINING PROTEIN"/>
    <property type="match status" value="1"/>
</dbReference>
<feature type="transmembrane region" description="Helical" evidence="3">
    <location>
        <begin position="245"/>
        <end position="264"/>
    </location>
</feature>
<evidence type="ECO:0000259" key="4">
    <source>
        <dbReference type="Pfam" id="PF00892"/>
    </source>
</evidence>
<dbReference type="STRING" id="86666.SAMN04490247_2856"/>
<dbReference type="EMBL" id="FNEV01000010">
    <property type="protein sequence ID" value="SDJ68678.1"/>
    <property type="molecule type" value="Genomic_DNA"/>
</dbReference>
<keyword evidence="6" id="KW-1185">Reference proteome</keyword>
<proteinExistence type="inferred from homology"/>
<feature type="domain" description="EamA" evidence="4">
    <location>
        <begin position="7"/>
        <end position="140"/>
    </location>
</feature>
<dbReference type="OrthoDB" id="6707571at2"/>
<feature type="transmembrane region" description="Helical" evidence="3">
    <location>
        <begin position="69"/>
        <end position="89"/>
    </location>
</feature>
<dbReference type="Proteomes" id="UP000199225">
    <property type="component" value="Unassembled WGS sequence"/>
</dbReference>
<evidence type="ECO:0000256" key="3">
    <source>
        <dbReference type="SAM" id="Phobius"/>
    </source>
</evidence>
<dbReference type="InterPro" id="IPR000620">
    <property type="entry name" value="EamA_dom"/>
</dbReference>
<dbReference type="SUPFAM" id="SSF103481">
    <property type="entry name" value="Multidrug resistance efflux transporter EmrE"/>
    <property type="match status" value="2"/>
</dbReference>
<feature type="transmembrane region" description="Helical" evidence="3">
    <location>
        <begin position="126"/>
        <end position="145"/>
    </location>
</feature>
<feature type="transmembrane region" description="Helical" evidence="3">
    <location>
        <begin position="7"/>
        <end position="28"/>
    </location>
</feature>
<comment type="similarity">
    <text evidence="2">Belongs to the EamA transporter family.</text>
</comment>
<keyword evidence="3" id="KW-0812">Transmembrane</keyword>
<keyword evidence="3" id="KW-0472">Membrane</keyword>
<feature type="domain" description="EamA" evidence="4">
    <location>
        <begin position="153"/>
        <end position="286"/>
    </location>
</feature>
<feature type="transmembrane region" description="Helical" evidence="3">
    <location>
        <begin position="151"/>
        <end position="172"/>
    </location>
</feature>
<protein>
    <submittedName>
        <fullName evidence="5">Threonine/homoserine efflux transporter RhtA</fullName>
    </submittedName>
</protein>
<dbReference type="InterPro" id="IPR037185">
    <property type="entry name" value="EmrE-like"/>
</dbReference>